<organism evidence="3 4">
    <name type="scientific">Mycolicibacterium canariasense</name>
    <name type="common">Mycobacterium canariasense</name>
    <dbReference type="NCBI Taxonomy" id="228230"/>
    <lineage>
        <taxon>Bacteria</taxon>
        <taxon>Bacillati</taxon>
        <taxon>Actinomycetota</taxon>
        <taxon>Actinomycetes</taxon>
        <taxon>Mycobacteriales</taxon>
        <taxon>Mycobacteriaceae</taxon>
        <taxon>Mycolicibacterium</taxon>
    </lineage>
</organism>
<comment type="caution">
    <text evidence="3">The sequence shown here is derived from an EMBL/GenBank/DDBJ whole genome shotgun (WGS) entry which is preliminary data.</text>
</comment>
<evidence type="ECO:0000256" key="1">
    <source>
        <dbReference type="ARBA" id="ARBA00022801"/>
    </source>
</evidence>
<proteinExistence type="predicted"/>
<reference evidence="4" key="2">
    <citation type="submission" date="2016-02" db="EMBL/GenBank/DDBJ databases">
        <title>Draft genome sequence of five rapidly growing Mycobacterium species.</title>
        <authorList>
            <person name="Katahira K."/>
            <person name="Gotou Y."/>
            <person name="Iida K."/>
            <person name="Ogura Y."/>
            <person name="Hayashi T."/>
        </authorList>
    </citation>
    <scope>NUCLEOTIDE SEQUENCE [LARGE SCALE GENOMIC DNA]</scope>
    <source>
        <strain evidence="4">JCM15298</strain>
    </source>
</reference>
<dbReference type="AlphaFoldDB" id="A0A117IBF3"/>
<evidence type="ECO:0000313" key="4">
    <source>
        <dbReference type="Proteomes" id="UP000069443"/>
    </source>
</evidence>
<dbReference type="PANTHER" id="PTHR43798:SF31">
    <property type="entry name" value="AB HYDROLASE SUPERFAMILY PROTEIN YCLE"/>
    <property type="match status" value="1"/>
</dbReference>
<name>A0A117IBF3_MYCCR</name>
<dbReference type="PANTHER" id="PTHR43798">
    <property type="entry name" value="MONOACYLGLYCEROL LIPASE"/>
    <property type="match status" value="1"/>
</dbReference>
<dbReference type="PRINTS" id="PR00111">
    <property type="entry name" value="ABHYDROLASE"/>
</dbReference>
<feature type="domain" description="AB hydrolase-1" evidence="2">
    <location>
        <begin position="17"/>
        <end position="244"/>
    </location>
</feature>
<dbReference type="EMBL" id="BCSY01000076">
    <property type="protein sequence ID" value="GAS97890.1"/>
    <property type="molecule type" value="Genomic_DNA"/>
</dbReference>
<protein>
    <submittedName>
        <fullName evidence="3">Hydrolase</fullName>
    </submittedName>
</protein>
<dbReference type="RefSeq" id="WP_062658706.1">
    <property type="nucleotide sequence ID" value="NZ_BCSY01000076.1"/>
</dbReference>
<accession>A0A117IBF3</accession>
<dbReference type="InterPro" id="IPR050266">
    <property type="entry name" value="AB_hydrolase_sf"/>
</dbReference>
<keyword evidence="1 3" id="KW-0378">Hydrolase</keyword>
<sequence length="261" mass="27645">MSQLPSYDRTPGAGPTLVFLHYWGGSARTWDAVAECLVGRDLLAIDFRGWARSRALPGPYSLAQCAEDVAAILAAEVVTDFVVVGHSMGGKVAQLIGATRPPGLRGLVLVAPAPAAPPPGITPDYQQTLSHAYDTVDSVDHARDQILTATVLSAVAKARVLADSGSGADEARAEWPLRGIAEDIVADTQRVQVPVLVVAGEKDIVEPVEVLRNHLLPYLARASVVIVPATGHLIPLERPAELANLIIEFVTTLSPSEHPRS</sequence>
<dbReference type="GO" id="GO:0016787">
    <property type="term" value="F:hydrolase activity"/>
    <property type="evidence" value="ECO:0007669"/>
    <property type="project" value="UniProtKB-KW"/>
</dbReference>
<dbReference type="GO" id="GO:0016020">
    <property type="term" value="C:membrane"/>
    <property type="evidence" value="ECO:0007669"/>
    <property type="project" value="TreeGrafter"/>
</dbReference>
<dbReference type="InterPro" id="IPR029058">
    <property type="entry name" value="AB_hydrolase_fold"/>
</dbReference>
<reference evidence="4" key="1">
    <citation type="journal article" date="2016" name="Genome Announc.">
        <title>Draft Genome Sequences of Five Rapidly Growing Mycobacterium Species, M. thermoresistibile, M. fortuitum subsp. acetamidolyticum, M. canariasense, M. brisbanense, and M. novocastrense.</title>
        <authorList>
            <person name="Katahira K."/>
            <person name="Ogura Y."/>
            <person name="Gotoh Y."/>
            <person name="Hayashi T."/>
        </authorList>
    </citation>
    <scope>NUCLEOTIDE SEQUENCE [LARGE SCALE GENOMIC DNA]</scope>
    <source>
        <strain evidence="4">JCM15298</strain>
    </source>
</reference>
<gene>
    <name evidence="3" type="ORF">RMCC_4855</name>
</gene>
<dbReference type="STRING" id="228230.RMCC_4855"/>
<keyword evidence="4" id="KW-1185">Reference proteome</keyword>
<dbReference type="OrthoDB" id="63519at2"/>
<dbReference type="Pfam" id="PF12697">
    <property type="entry name" value="Abhydrolase_6"/>
    <property type="match status" value="1"/>
</dbReference>
<evidence type="ECO:0000313" key="3">
    <source>
        <dbReference type="EMBL" id="GAS97890.1"/>
    </source>
</evidence>
<evidence type="ECO:0000259" key="2">
    <source>
        <dbReference type="Pfam" id="PF12697"/>
    </source>
</evidence>
<dbReference type="Proteomes" id="UP000069443">
    <property type="component" value="Unassembled WGS sequence"/>
</dbReference>
<dbReference type="InterPro" id="IPR000073">
    <property type="entry name" value="AB_hydrolase_1"/>
</dbReference>
<dbReference type="SUPFAM" id="SSF53474">
    <property type="entry name" value="alpha/beta-Hydrolases"/>
    <property type="match status" value="1"/>
</dbReference>
<dbReference type="Gene3D" id="3.40.50.1820">
    <property type="entry name" value="alpha/beta hydrolase"/>
    <property type="match status" value="1"/>
</dbReference>